<keyword evidence="1" id="KW-0472">Membrane</keyword>
<feature type="transmembrane region" description="Helical" evidence="1">
    <location>
        <begin position="27"/>
        <end position="45"/>
    </location>
</feature>
<organism evidence="2 3">
    <name type="scientific">Legionella feeleii</name>
    <dbReference type="NCBI Taxonomy" id="453"/>
    <lineage>
        <taxon>Bacteria</taxon>
        <taxon>Pseudomonadati</taxon>
        <taxon>Pseudomonadota</taxon>
        <taxon>Gammaproteobacteria</taxon>
        <taxon>Legionellales</taxon>
        <taxon>Legionellaceae</taxon>
        <taxon>Legionella</taxon>
    </lineage>
</organism>
<keyword evidence="1" id="KW-1133">Transmembrane helix</keyword>
<proteinExistence type="predicted"/>
<dbReference type="RefSeq" id="WP_112854779.1">
    <property type="nucleotide sequence ID" value="NZ_UASS01000022.1"/>
</dbReference>
<evidence type="ECO:0000313" key="2">
    <source>
        <dbReference type="EMBL" id="SPX61848.1"/>
    </source>
</evidence>
<sequence length="87" mass="10081">MYLVNKLKVFARELSTSNSDRGRQYRLIHNISIELIILGLFLLYINFAWHMWMMVHLVIAACGFAALNLIILKKPRIQSSVDISSLF</sequence>
<keyword evidence="1" id="KW-0812">Transmembrane</keyword>
<protein>
    <submittedName>
        <fullName evidence="2">Uncharacterized protein</fullName>
    </submittedName>
</protein>
<feature type="transmembrane region" description="Helical" evidence="1">
    <location>
        <begin position="51"/>
        <end position="72"/>
    </location>
</feature>
<dbReference type="AlphaFoldDB" id="A0A2X1QSE8"/>
<name>A0A2X1QSE8_9GAMM</name>
<gene>
    <name evidence="2" type="ORF">NCTC12022_02601</name>
</gene>
<dbReference type="Proteomes" id="UP000251942">
    <property type="component" value="Unassembled WGS sequence"/>
</dbReference>
<dbReference type="EMBL" id="UASS01000022">
    <property type="protein sequence ID" value="SPX61848.1"/>
    <property type="molecule type" value="Genomic_DNA"/>
</dbReference>
<accession>A0A2X1QSE8</accession>
<reference evidence="2 3" key="1">
    <citation type="submission" date="2018-06" db="EMBL/GenBank/DDBJ databases">
        <authorList>
            <consortium name="Pathogen Informatics"/>
            <person name="Doyle S."/>
        </authorList>
    </citation>
    <scope>NUCLEOTIDE SEQUENCE [LARGE SCALE GENOMIC DNA]</scope>
    <source>
        <strain evidence="2 3">NCTC12022</strain>
    </source>
</reference>
<evidence type="ECO:0000313" key="3">
    <source>
        <dbReference type="Proteomes" id="UP000251942"/>
    </source>
</evidence>
<evidence type="ECO:0000256" key="1">
    <source>
        <dbReference type="SAM" id="Phobius"/>
    </source>
</evidence>